<dbReference type="CDD" id="cd03801">
    <property type="entry name" value="GT4_PimA-like"/>
    <property type="match status" value="1"/>
</dbReference>
<dbReference type="RefSeq" id="WP_125322972.1">
    <property type="nucleotide sequence ID" value="NZ_AP024889.1"/>
</dbReference>
<dbReference type="OrthoDB" id="9768937at2"/>
<gene>
    <name evidence="2" type="ORF">EJA03_17210</name>
</gene>
<dbReference type="Gene3D" id="3.40.50.2000">
    <property type="entry name" value="Glycogen Phosphorylase B"/>
    <property type="match status" value="2"/>
</dbReference>
<dbReference type="SUPFAM" id="SSF53756">
    <property type="entry name" value="UDP-Glycosyltransferase/glycogen phosphorylase"/>
    <property type="match status" value="1"/>
</dbReference>
<dbReference type="AlphaFoldDB" id="A0A427TZ78"/>
<dbReference type="Proteomes" id="UP000269041">
    <property type="component" value="Unassembled WGS sequence"/>
</dbReference>
<sequence length="355" mass="39435">MNNNMPSKVWLLIDSLAFGGIDAYVIELAKGLKQHNVDVEVLLVKRYAALSPIVEKLEGNKIKFSYLSSTNSFPLLTLLKRINHRGGDIIHAHGYKSSLLAKCARIFTGITQVSTYHAGEVPKGKVKLYDLIDRYTAFFSSVSLSVSEQVSSRIPAKTHKINNFIHDSQVRPNQGNQIAFVGRLSYEKAPDRFIQCAECCSKLDFHIYGSGPMETEIIQSVPNNITLHGHQTDMDKVWEKVFVLVICSRFEGMPMAVLEAMAKGCIVIAYDVGDLPKLISNGKNGFIVNNLKSLVDTLQNVTQLSENEKQVIQKEATDTIQQGFSTSSVIPKILNIYFGSDVQSDSQFDKNPSSE</sequence>
<evidence type="ECO:0000313" key="3">
    <source>
        <dbReference type="Proteomes" id="UP000269041"/>
    </source>
</evidence>
<reference evidence="2 3" key="1">
    <citation type="submission" date="2018-12" db="EMBL/GenBank/DDBJ databases">
        <title>Genomic taxonomy of the Vibrionaceae family.</title>
        <authorList>
            <person name="Gomez-Gil B."/>
            <person name="Enciso-Ibarra K."/>
        </authorList>
    </citation>
    <scope>NUCLEOTIDE SEQUENCE [LARGE SCALE GENOMIC DNA]</scope>
    <source>
        <strain evidence="2 3">CAIM 594</strain>
    </source>
</reference>
<feature type="domain" description="Glycosyltransferase subfamily 4-like N-terminal" evidence="1">
    <location>
        <begin position="18"/>
        <end position="150"/>
    </location>
</feature>
<keyword evidence="2" id="KW-0808">Transferase</keyword>
<dbReference type="InterPro" id="IPR028098">
    <property type="entry name" value="Glyco_trans_4-like_N"/>
</dbReference>
<evidence type="ECO:0000313" key="2">
    <source>
        <dbReference type="EMBL" id="RSD29809.1"/>
    </source>
</evidence>
<protein>
    <submittedName>
        <fullName evidence="2">Glycosyltransferase</fullName>
    </submittedName>
</protein>
<evidence type="ECO:0000259" key="1">
    <source>
        <dbReference type="Pfam" id="PF13439"/>
    </source>
</evidence>
<keyword evidence="3" id="KW-1185">Reference proteome</keyword>
<dbReference type="EMBL" id="RSFA01000107">
    <property type="protein sequence ID" value="RSD29809.1"/>
    <property type="molecule type" value="Genomic_DNA"/>
</dbReference>
<dbReference type="Pfam" id="PF13439">
    <property type="entry name" value="Glyco_transf_4"/>
    <property type="match status" value="1"/>
</dbReference>
<dbReference type="PANTHER" id="PTHR12526">
    <property type="entry name" value="GLYCOSYLTRANSFERASE"/>
    <property type="match status" value="1"/>
</dbReference>
<comment type="caution">
    <text evidence="2">The sequence shown here is derived from an EMBL/GenBank/DDBJ whole genome shotgun (WGS) entry which is preliminary data.</text>
</comment>
<accession>A0A427TZ78</accession>
<name>A0A427TZ78_9VIBR</name>
<dbReference type="Pfam" id="PF13692">
    <property type="entry name" value="Glyco_trans_1_4"/>
    <property type="match status" value="1"/>
</dbReference>
<organism evidence="2 3">
    <name type="scientific">Vibrio pectenicida</name>
    <dbReference type="NCBI Taxonomy" id="62763"/>
    <lineage>
        <taxon>Bacteria</taxon>
        <taxon>Pseudomonadati</taxon>
        <taxon>Pseudomonadota</taxon>
        <taxon>Gammaproteobacteria</taxon>
        <taxon>Vibrionales</taxon>
        <taxon>Vibrionaceae</taxon>
        <taxon>Vibrio</taxon>
    </lineage>
</organism>
<dbReference type="GO" id="GO:0016757">
    <property type="term" value="F:glycosyltransferase activity"/>
    <property type="evidence" value="ECO:0007669"/>
    <property type="project" value="UniProtKB-ARBA"/>
</dbReference>
<proteinExistence type="predicted"/>
<dbReference type="PANTHER" id="PTHR12526:SF637">
    <property type="entry name" value="GLYCOSYLTRANSFERASE EPSF-RELATED"/>
    <property type="match status" value="1"/>
</dbReference>